<dbReference type="AlphaFoldDB" id="A0A3G9GM23"/>
<feature type="transmembrane region" description="Helical" evidence="1">
    <location>
        <begin position="230"/>
        <end position="248"/>
    </location>
</feature>
<proteinExistence type="predicted"/>
<evidence type="ECO:0000313" key="2">
    <source>
        <dbReference type="EMBL" id="BBF86972.1"/>
    </source>
</evidence>
<dbReference type="KEGG" id="amah:DLM_3382"/>
<evidence type="ECO:0000256" key="1">
    <source>
        <dbReference type="SAM" id="Phobius"/>
    </source>
</evidence>
<protein>
    <recommendedName>
        <fullName evidence="4">O-antigen ligase-like membrane protein</fullName>
    </recommendedName>
</protein>
<dbReference type="Proteomes" id="UP000198290">
    <property type="component" value="Chromosome"/>
</dbReference>
<dbReference type="EMBL" id="AP018823">
    <property type="protein sequence ID" value="BBF86972.1"/>
    <property type="molecule type" value="Genomic_DNA"/>
</dbReference>
<feature type="transmembrane region" description="Helical" evidence="1">
    <location>
        <begin position="49"/>
        <end position="67"/>
    </location>
</feature>
<accession>A0A3G9GM23</accession>
<feature type="transmembrane region" description="Helical" evidence="1">
    <location>
        <begin position="194"/>
        <end position="218"/>
    </location>
</feature>
<organism evidence="2 3">
    <name type="scientific">Aquitalea magnusonii</name>
    <dbReference type="NCBI Taxonomy" id="332411"/>
    <lineage>
        <taxon>Bacteria</taxon>
        <taxon>Pseudomonadati</taxon>
        <taxon>Pseudomonadota</taxon>
        <taxon>Betaproteobacteria</taxon>
        <taxon>Neisseriales</taxon>
        <taxon>Chromobacteriaceae</taxon>
        <taxon>Aquitalea</taxon>
    </lineage>
</organism>
<keyword evidence="3" id="KW-1185">Reference proteome</keyword>
<evidence type="ECO:0000313" key="3">
    <source>
        <dbReference type="Proteomes" id="UP000198290"/>
    </source>
</evidence>
<sequence length="411" mass="47318">MTQTMHIDKSLKYVKEHKILISLLVFIISSHYYYLYFITFHEGVTHTPLAMQIVKIFASVLFYLTFFDFRRAKCSIDMLSISVSLAIVILVYKSVYFSVNDFLFLNFFALSIPYVFFRPRLHTEVVNIFFPTLILILCMQIIIDYILVQHSKSIWENKAFIGGFGNPSTFGIICNLATAYIITRRHKNYHLIPLFIVTYGACQTKSLATIAVLLSLYLLNILHQKNKFDVAFSIAIAFFATGIILYNLEGHLAYKLESLIRYLNIQQYSPISERELTTPTNSISTSIGNRSLLYHQIIVNFTDNPLKMLLLGSVTSFYNSADSQFVTFSNSFGILLSCIILCSLIFPFFTGILYNSKYFSQACGLIFITYCGSNRILEYYPISFIFIFLLGQIYYNQHRIQLQSTTSHAIH</sequence>
<evidence type="ECO:0008006" key="4">
    <source>
        <dbReference type="Google" id="ProtNLM"/>
    </source>
</evidence>
<feature type="transmembrane region" description="Helical" evidence="1">
    <location>
        <begin position="376"/>
        <end position="395"/>
    </location>
</feature>
<feature type="transmembrane region" description="Helical" evidence="1">
    <location>
        <begin position="98"/>
        <end position="116"/>
    </location>
</feature>
<feature type="transmembrane region" description="Helical" evidence="1">
    <location>
        <begin position="128"/>
        <end position="148"/>
    </location>
</feature>
<name>A0A3G9GM23_9NEIS</name>
<keyword evidence="1" id="KW-0472">Membrane</keyword>
<gene>
    <name evidence="2" type="ORF">DLM_3382</name>
</gene>
<keyword evidence="1" id="KW-0812">Transmembrane</keyword>
<reference evidence="3" key="3">
    <citation type="journal article" date="2017" name="Plant Physiol. Biochem.">
        <title>Differential oxidative and antioxidative response of duckweed Lemna minor toward plant growth promoting/inhibiting bacteria.</title>
        <authorList>
            <person name="Ishizawa H."/>
            <person name="Kuroda M."/>
            <person name="Morikawa M."/>
            <person name="Ike M."/>
        </authorList>
    </citation>
    <scope>NUCLEOTIDE SEQUENCE [LARGE SCALE GENOMIC DNA]</scope>
    <source>
        <strain evidence="3">H3</strain>
    </source>
</reference>
<feature type="transmembrane region" description="Helical" evidence="1">
    <location>
        <begin position="160"/>
        <end position="182"/>
    </location>
</feature>
<reference evidence="3" key="1">
    <citation type="journal article" date="2017" name="Biotechnol. Biofuels">
        <title>Evaluation of environmental bacterial communities as a factor affecting the growth of duckweed Lemna minor.</title>
        <authorList>
            <person name="Ishizawa H."/>
            <person name="Kuroda M."/>
            <person name="Morikawa M."/>
            <person name="Ike M."/>
        </authorList>
    </citation>
    <scope>NUCLEOTIDE SEQUENCE [LARGE SCALE GENOMIC DNA]</scope>
    <source>
        <strain evidence="3">H3</strain>
    </source>
</reference>
<keyword evidence="1" id="KW-1133">Transmembrane helix</keyword>
<feature type="transmembrane region" description="Helical" evidence="1">
    <location>
        <begin position="332"/>
        <end position="356"/>
    </location>
</feature>
<reference evidence="2 3" key="2">
    <citation type="journal article" date="2017" name="Genome Announc.">
        <title>Draft genome sequence of Aquitalea magnusonii strain H3, a plant growth-promoting bacterium of duckweed Lemna minor.</title>
        <authorList>
            <person name="Ishizawa H."/>
            <person name="Kuroda M."/>
            <person name="Ike M."/>
        </authorList>
    </citation>
    <scope>NUCLEOTIDE SEQUENCE [LARGE SCALE GENOMIC DNA]</scope>
    <source>
        <strain evidence="2 3">H3</strain>
    </source>
</reference>
<feature type="transmembrane region" description="Helical" evidence="1">
    <location>
        <begin position="20"/>
        <end position="37"/>
    </location>
</feature>